<accession>A0A1G2LQE0</accession>
<evidence type="ECO:0000256" key="1">
    <source>
        <dbReference type="SAM" id="Phobius"/>
    </source>
</evidence>
<dbReference type="AlphaFoldDB" id="A0A1G2LQE0"/>
<sequence>MNNLLHKIQRIPETQRKILAVLTMVAVTPLFFYMFAGIFKNNLTQTTIPVNIAIQAQENQLESGISPVDWVVQSAGILKSQGLALTKALLETVGGFTDNIAEAEQKLLPGFNSFMAGILNSIEF</sequence>
<keyword evidence="1" id="KW-1133">Transmembrane helix</keyword>
<evidence type="ECO:0000313" key="3">
    <source>
        <dbReference type="Proteomes" id="UP000177171"/>
    </source>
</evidence>
<reference evidence="2 3" key="1">
    <citation type="journal article" date="2016" name="Nat. Commun.">
        <title>Thousands of microbial genomes shed light on interconnected biogeochemical processes in an aquifer system.</title>
        <authorList>
            <person name="Anantharaman K."/>
            <person name="Brown C.T."/>
            <person name="Hug L.A."/>
            <person name="Sharon I."/>
            <person name="Castelle C.J."/>
            <person name="Probst A.J."/>
            <person name="Thomas B.C."/>
            <person name="Singh A."/>
            <person name="Wilkins M.J."/>
            <person name="Karaoz U."/>
            <person name="Brodie E.L."/>
            <person name="Williams K.H."/>
            <person name="Hubbard S.S."/>
            <person name="Banfield J.F."/>
        </authorList>
    </citation>
    <scope>NUCLEOTIDE SEQUENCE [LARGE SCALE GENOMIC DNA]</scope>
</reference>
<comment type="caution">
    <text evidence="2">The sequence shown here is derived from an EMBL/GenBank/DDBJ whole genome shotgun (WGS) entry which is preliminary data.</text>
</comment>
<dbReference type="EMBL" id="MHQY01000016">
    <property type="protein sequence ID" value="OHA13858.1"/>
    <property type="molecule type" value="Genomic_DNA"/>
</dbReference>
<evidence type="ECO:0000313" key="2">
    <source>
        <dbReference type="EMBL" id="OHA13858.1"/>
    </source>
</evidence>
<dbReference type="Proteomes" id="UP000177171">
    <property type="component" value="Unassembled WGS sequence"/>
</dbReference>
<organism evidence="2 3">
    <name type="scientific">Candidatus Sungbacteria bacterium RIFCSPLOWO2_12_FULL_41_11</name>
    <dbReference type="NCBI Taxonomy" id="1802286"/>
    <lineage>
        <taxon>Bacteria</taxon>
        <taxon>Candidatus Sungiibacteriota</taxon>
    </lineage>
</organism>
<proteinExistence type="predicted"/>
<gene>
    <name evidence="2" type="ORF">A3G49_04610</name>
</gene>
<keyword evidence="1" id="KW-0812">Transmembrane</keyword>
<keyword evidence="1" id="KW-0472">Membrane</keyword>
<name>A0A1G2LQE0_9BACT</name>
<feature type="transmembrane region" description="Helical" evidence="1">
    <location>
        <begin position="18"/>
        <end position="39"/>
    </location>
</feature>
<protein>
    <submittedName>
        <fullName evidence="2">Uncharacterized protein</fullName>
    </submittedName>
</protein>